<evidence type="ECO:0000313" key="4">
    <source>
        <dbReference type="Proteomes" id="UP001500236"/>
    </source>
</evidence>
<reference evidence="4" key="1">
    <citation type="journal article" date="2019" name="Int. J. Syst. Evol. Microbiol.">
        <title>The Global Catalogue of Microorganisms (GCM) 10K type strain sequencing project: providing services to taxonomists for standard genome sequencing and annotation.</title>
        <authorList>
            <consortium name="The Broad Institute Genomics Platform"/>
            <consortium name="The Broad Institute Genome Sequencing Center for Infectious Disease"/>
            <person name="Wu L."/>
            <person name="Ma J."/>
        </authorList>
    </citation>
    <scope>NUCLEOTIDE SEQUENCE [LARGE SCALE GENOMIC DNA]</scope>
    <source>
        <strain evidence="4">JCM 14309</strain>
    </source>
</reference>
<proteinExistence type="predicted"/>
<feature type="transmembrane region" description="Helical" evidence="2">
    <location>
        <begin position="6"/>
        <end position="29"/>
    </location>
</feature>
<organism evidence="3 4">
    <name type="scientific">Nesterenkonia aethiopica</name>
    <dbReference type="NCBI Taxonomy" id="269144"/>
    <lineage>
        <taxon>Bacteria</taxon>
        <taxon>Bacillati</taxon>
        <taxon>Actinomycetota</taxon>
        <taxon>Actinomycetes</taxon>
        <taxon>Micrococcales</taxon>
        <taxon>Micrococcaceae</taxon>
        <taxon>Nesterenkonia</taxon>
    </lineage>
</organism>
<comment type="caution">
    <text evidence="3">The sequence shown here is derived from an EMBL/GenBank/DDBJ whole genome shotgun (WGS) entry which is preliminary data.</text>
</comment>
<dbReference type="EMBL" id="BAAAVT010000003">
    <property type="protein sequence ID" value="GAA3054727.1"/>
    <property type="molecule type" value="Genomic_DNA"/>
</dbReference>
<name>A0ABP6LUB0_9MICC</name>
<keyword evidence="2" id="KW-1133">Transmembrane helix</keyword>
<evidence type="ECO:0000256" key="1">
    <source>
        <dbReference type="SAM" id="MobiDB-lite"/>
    </source>
</evidence>
<evidence type="ECO:0008006" key="5">
    <source>
        <dbReference type="Google" id="ProtNLM"/>
    </source>
</evidence>
<sequence length="74" mass="8159">METFWTYFQVLAPSVGVGLVFWLAIRAIFRADRKERAMEAEVRRELAAERPDPRPDAAQAPSAPSPGSADASRA</sequence>
<feature type="compositionally biased region" description="Basic and acidic residues" evidence="1">
    <location>
        <begin position="40"/>
        <end position="55"/>
    </location>
</feature>
<accession>A0ABP6LUB0</accession>
<keyword evidence="4" id="KW-1185">Reference proteome</keyword>
<dbReference type="Proteomes" id="UP001500236">
    <property type="component" value="Unassembled WGS sequence"/>
</dbReference>
<protein>
    <recommendedName>
        <fullName evidence="5">Lysyl-tRNA synthetase</fullName>
    </recommendedName>
</protein>
<feature type="compositionally biased region" description="Low complexity" evidence="1">
    <location>
        <begin position="56"/>
        <end position="74"/>
    </location>
</feature>
<gene>
    <name evidence="3" type="ORF">GCM10010529_05990</name>
</gene>
<evidence type="ECO:0000313" key="3">
    <source>
        <dbReference type="EMBL" id="GAA3054727.1"/>
    </source>
</evidence>
<keyword evidence="2" id="KW-0472">Membrane</keyword>
<dbReference type="RefSeq" id="WP_070158659.1">
    <property type="nucleotide sequence ID" value="NZ_BAAAVT010000003.1"/>
</dbReference>
<evidence type="ECO:0000256" key="2">
    <source>
        <dbReference type="SAM" id="Phobius"/>
    </source>
</evidence>
<feature type="region of interest" description="Disordered" evidence="1">
    <location>
        <begin position="40"/>
        <end position="74"/>
    </location>
</feature>
<keyword evidence="2" id="KW-0812">Transmembrane</keyword>